<organism evidence="1">
    <name type="scientific">Carnobacterium maltaromaticum</name>
    <name type="common">Carnobacterium piscicola</name>
    <dbReference type="NCBI Taxonomy" id="2751"/>
    <lineage>
        <taxon>Bacteria</taxon>
        <taxon>Bacillati</taxon>
        <taxon>Bacillota</taxon>
        <taxon>Bacilli</taxon>
        <taxon>Lactobacillales</taxon>
        <taxon>Carnobacteriaceae</taxon>
        <taxon>Carnobacterium</taxon>
    </lineage>
</organism>
<name>E1U2R7_CARML</name>
<reference evidence="1" key="1">
    <citation type="journal article" date="2008" name="Appl. Environ. Microbiol.">
        <title>Isolation and characterization of carnocyclin a, a novel circular bacteriocin produced by Carnobacterium maltaromaticum UAL307.</title>
        <authorList>
            <person name="Martin-Visscher L.A."/>
            <person name="van Belkum M.J."/>
            <person name="Garneau-Tsodikova S."/>
            <person name="Whittal R.M."/>
            <person name="Zheng J."/>
            <person name="McMullen L.M."/>
            <person name="Vederas J.C."/>
        </authorList>
    </citation>
    <scope>NUCLEOTIDE SEQUENCE</scope>
    <source>
        <strain evidence="1">UAL307</strain>
    </source>
</reference>
<sequence>MGIEMGIIVQNTESEKYLVEKKGPINLTVKSKENVIIFKNEIDAKKEASNFDPYRLITL</sequence>
<dbReference type="AlphaFoldDB" id="E1U2R7"/>
<evidence type="ECO:0000313" key="1">
    <source>
        <dbReference type="EMBL" id="ADO17953.1"/>
    </source>
</evidence>
<dbReference type="EMBL" id="EU624394">
    <property type="protein sequence ID" value="ADO17953.1"/>
    <property type="molecule type" value="Genomic_DNA"/>
</dbReference>
<protein>
    <submittedName>
        <fullName evidence="1">Uncharacterized protein</fullName>
    </submittedName>
</protein>
<reference evidence="1" key="2">
    <citation type="journal article" date="2010" name="Probiotics Antimicrob. Proteins">
        <title>Cloning and characterization of the gene cluster involved in the production of the circular bacteriocin carnocyclin A.</title>
        <authorList>
            <person name="van Belkum M.J."/>
            <person name="Martin-Visscher L.A."/>
            <person name="Vederas J.C."/>
        </authorList>
    </citation>
    <scope>NUCLEOTIDE SEQUENCE</scope>
    <source>
        <strain evidence="1">UAL307</strain>
    </source>
</reference>
<accession>E1U2R7</accession>
<proteinExistence type="predicted"/>